<reference evidence="1" key="1">
    <citation type="submission" date="2021-05" db="EMBL/GenBank/DDBJ databases">
        <authorList>
            <person name="Pan Q."/>
            <person name="Jouanno E."/>
            <person name="Zahm M."/>
            <person name="Klopp C."/>
            <person name="Cabau C."/>
            <person name="Louis A."/>
            <person name="Berthelot C."/>
            <person name="Parey E."/>
            <person name="Roest Crollius H."/>
            <person name="Montfort J."/>
            <person name="Robinson-Rechavi M."/>
            <person name="Bouchez O."/>
            <person name="Lampietro C."/>
            <person name="Lopez Roques C."/>
            <person name="Donnadieu C."/>
            <person name="Postlethwait J."/>
            <person name="Bobe J."/>
            <person name="Dillon D."/>
            <person name="Chandos A."/>
            <person name="von Hippel F."/>
            <person name="Guiguen Y."/>
        </authorList>
    </citation>
    <scope>NUCLEOTIDE SEQUENCE</scope>
    <source>
        <strain evidence="1">YG-Jan2019</strain>
    </source>
</reference>
<evidence type="ECO:0000313" key="2">
    <source>
        <dbReference type="Proteomes" id="UP001157502"/>
    </source>
</evidence>
<keyword evidence="2" id="KW-1185">Reference proteome</keyword>
<accession>A0ACC2GGH1</accession>
<name>A0ACC2GGH1_DALPE</name>
<dbReference type="EMBL" id="CM055740">
    <property type="protein sequence ID" value="KAJ8002637.1"/>
    <property type="molecule type" value="Genomic_DNA"/>
</dbReference>
<sequence>MTPEHRYPRYQGRGSQPALCLPAPTSCSEREARILFQSSGVVAELDDSRSAWKNRGSYRIHHKRFQGEEGTANQEIAGMDSAITLWQFLLQLLLDQSHKHLICWTSTDGEFKLLKSEEVAKLWGLRKNKTNMNYDKLSRALRYYYDKNIIKKVIGQKFVYKFVSFPEILKMDPATVEMGLASGRVALHEDRDVQDEDEEEEEEDEAQQQRRTLGAVLEAAACRNDYLRSSFYSSFSVNSLHHPPEELLRALRERQEKKPDRKPEDGRSGVIRFGANQVERTPESPSPSPSHSHGPVKSEPAFSFSAPWPSKLSPHHHHHHHGHRQQRHSPNSPHSPKPRPGPGPEDWSPEASEEEDEGEDSDHVVQPLNLSSGQRERERALQTLAKRTSNGSRASSHGDSGHVLPPKTKKPKALEISPSLLLAGSDIGSIALNSPALPSGSLTPAFFTTQTPSGLLLAHSPLLSGIHFWSSLSPVAPLSPARLQGHGSLFQFPSLMNGHLPVPLPNLDGSPSPLLLAPANHKS</sequence>
<evidence type="ECO:0000313" key="1">
    <source>
        <dbReference type="EMBL" id="KAJ8002637.1"/>
    </source>
</evidence>
<proteinExistence type="predicted"/>
<organism evidence="1 2">
    <name type="scientific">Dallia pectoralis</name>
    <name type="common">Alaska blackfish</name>
    <dbReference type="NCBI Taxonomy" id="75939"/>
    <lineage>
        <taxon>Eukaryota</taxon>
        <taxon>Metazoa</taxon>
        <taxon>Chordata</taxon>
        <taxon>Craniata</taxon>
        <taxon>Vertebrata</taxon>
        <taxon>Euteleostomi</taxon>
        <taxon>Actinopterygii</taxon>
        <taxon>Neopterygii</taxon>
        <taxon>Teleostei</taxon>
        <taxon>Protacanthopterygii</taxon>
        <taxon>Esociformes</taxon>
        <taxon>Umbridae</taxon>
        <taxon>Dallia</taxon>
    </lineage>
</organism>
<dbReference type="Proteomes" id="UP001157502">
    <property type="component" value="Chromosome 13"/>
</dbReference>
<gene>
    <name evidence="1" type="ORF">DPEC_G00160960</name>
</gene>
<protein>
    <submittedName>
        <fullName evidence="1">Uncharacterized protein</fullName>
    </submittedName>
</protein>
<comment type="caution">
    <text evidence="1">The sequence shown here is derived from an EMBL/GenBank/DDBJ whole genome shotgun (WGS) entry which is preliminary data.</text>
</comment>